<proteinExistence type="predicted"/>
<gene>
    <name evidence="1" type="ORF">AVEN_57865_1</name>
</gene>
<dbReference type="Proteomes" id="UP000499080">
    <property type="component" value="Unassembled WGS sequence"/>
</dbReference>
<organism evidence="1 2">
    <name type="scientific">Araneus ventricosus</name>
    <name type="common">Orbweaver spider</name>
    <name type="synonym">Epeira ventricosa</name>
    <dbReference type="NCBI Taxonomy" id="182803"/>
    <lineage>
        <taxon>Eukaryota</taxon>
        <taxon>Metazoa</taxon>
        <taxon>Ecdysozoa</taxon>
        <taxon>Arthropoda</taxon>
        <taxon>Chelicerata</taxon>
        <taxon>Arachnida</taxon>
        <taxon>Araneae</taxon>
        <taxon>Araneomorphae</taxon>
        <taxon>Entelegynae</taxon>
        <taxon>Araneoidea</taxon>
        <taxon>Araneidae</taxon>
        <taxon>Araneus</taxon>
    </lineage>
</organism>
<dbReference type="OrthoDB" id="6468653at2759"/>
<reference evidence="1 2" key="1">
    <citation type="journal article" date="2019" name="Sci. Rep.">
        <title>Orb-weaving spider Araneus ventricosus genome elucidates the spidroin gene catalogue.</title>
        <authorList>
            <person name="Kono N."/>
            <person name="Nakamura H."/>
            <person name="Ohtoshi R."/>
            <person name="Moran D.A.P."/>
            <person name="Shinohara A."/>
            <person name="Yoshida Y."/>
            <person name="Fujiwara M."/>
            <person name="Mori M."/>
            <person name="Tomita M."/>
            <person name="Arakawa K."/>
        </authorList>
    </citation>
    <scope>NUCLEOTIDE SEQUENCE [LARGE SCALE GENOMIC DNA]</scope>
</reference>
<protein>
    <submittedName>
        <fullName evidence="1">Uncharacterized protein</fullName>
    </submittedName>
</protein>
<dbReference type="AlphaFoldDB" id="A0A4Y2VI21"/>
<sequence length="119" mass="13266">MDVGSISNERPTVVGQHCLGSIPLVLFSHVGNVLMKTFAVLITDLSEVIREEIQVEVKKVTHCSRNLEIKPTYPQSDPCSFRPCHSLGSLLTLDRTHPNPVFLYFEEASNLESLKSCLI</sequence>
<accession>A0A4Y2VI21</accession>
<evidence type="ECO:0000313" key="1">
    <source>
        <dbReference type="EMBL" id="GBO24202.1"/>
    </source>
</evidence>
<keyword evidence="2" id="KW-1185">Reference proteome</keyword>
<comment type="caution">
    <text evidence="1">The sequence shown here is derived from an EMBL/GenBank/DDBJ whole genome shotgun (WGS) entry which is preliminary data.</text>
</comment>
<evidence type="ECO:0000313" key="2">
    <source>
        <dbReference type="Proteomes" id="UP000499080"/>
    </source>
</evidence>
<dbReference type="EMBL" id="BGPR01047186">
    <property type="protein sequence ID" value="GBO24202.1"/>
    <property type="molecule type" value="Genomic_DNA"/>
</dbReference>
<name>A0A4Y2VI21_ARAVE</name>